<gene>
    <name evidence="2" type="ORF">Q5H93_06400</name>
</gene>
<evidence type="ECO:0000256" key="1">
    <source>
        <dbReference type="SAM" id="SignalP"/>
    </source>
</evidence>
<dbReference type="PANTHER" id="PTHR37841:SF1">
    <property type="entry name" value="DUF3298 DOMAIN-CONTAINING PROTEIN"/>
    <property type="match status" value="1"/>
</dbReference>
<evidence type="ECO:0000313" key="3">
    <source>
        <dbReference type="Proteomes" id="UP001176429"/>
    </source>
</evidence>
<evidence type="ECO:0000313" key="2">
    <source>
        <dbReference type="EMBL" id="MDO7874356.1"/>
    </source>
</evidence>
<dbReference type="PANTHER" id="PTHR37841">
    <property type="entry name" value="GLR2918 PROTEIN"/>
    <property type="match status" value="1"/>
</dbReference>
<accession>A0ABT9B7V9</accession>
<feature type="chain" id="PRO_5046234500" evidence="1">
    <location>
        <begin position="24"/>
        <end position="341"/>
    </location>
</feature>
<keyword evidence="1" id="KW-0732">Signal</keyword>
<dbReference type="Pfam" id="PF14903">
    <property type="entry name" value="WG_beta_rep"/>
    <property type="match status" value="3"/>
</dbReference>
<sequence length="341" mass="37531">MRHRYHLLPASLLASLLFARVGAAQTLLPVALETMAGEKIGYKNTSGAVVIKPRFDEANAFEHGLATVRIGTKYGMVDSTGREVLPLKFRALSYFHDGLAAASLDGQKYGFVDRTGTFVIAPTFAGVSDFSERRAVAVQGQKLALLNTKGTLLTPFKYQGMEAMKGGIARVCLKNDSRDGAEHSHYWGFIDANGREICPLNNYGYESPNLENGYAVRRIATPEGGTTMKGQQYTFKVGQRYRYASALIDKTGKVIIPASAGYEFGNWGDHYIIVQKGPAYGVVDMAGKLLLPVNFYEIGKFEYGEPNRRLAKVTTTAAGKFFYVDEQFKCVDFDGVKCPEY</sequence>
<organism evidence="2 3">
    <name type="scientific">Hymenobacter aranciens</name>
    <dbReference type="NCBI Taxonomy" id="3063996"/>
    <lineage>
        <taxon>Bacteria</taxon>
        <taxon>Pseudomonadati</taxon>
        <taxon>Bacteroidota</taxon>
        <taxon>Cytophagia</taxon>
        <taxon>Cytophagales</taxon>
        <taxon>Hymenobacteraceae</taxon>
        <taxon>Hymenobacter</taxon>
    </lineage>
</organism>
<feature type="signal peptide" evidence="1">
    <location>
        <begin position="1"/>
        <end position="23"/>
    </location>
</feature>
<dbReference type="InterPro" id="IPR032774">
    <property type="entry name" value="WG_beta_rep"/>
</dbReference>
<keyword evidence="3" id="KW-1185">Reference proteome</keyword>
<reference evidence="2" key="1">
    <citation type="submission" date="2023-07" db="EMBL/GenBank/DDBJ databases">
        <authorList>
            <person name="Kim M.K."/>
        </authorList>
    </citation>
    <scope>NUCLEOTIDE SEQUENCE</scope>
    <source>
        <strain evidence="2">ASUV-10-1</strain>
    </source>
</reference>
<dbReference type="EMBL" id="JAUQSY010000003">
    <property type="protein sequence ID" value="MDO7874356.1"/>
    <property type="molecule type" value="Genomic_DNA"/>
</dbReference>
<comment type="caution">
    <text evidence="2">The sequence shown here is derived from an EMBL/GenBank/DDBJ whole genome shotgun (WGS) entry which is preliminary data.</text>
</comment>
<protein>
    <submittedName>
        <fullName evidence="2">WG repeat-containing protein</fullName>
    </submittedName>
</protein>
<name>A0ABT9B7V9_9BACT</name>
<proteinExistence type="predicted"/>
<dbReference type="Proteomes" id="UP001176429">
    <property type="component" value="Unassembled WGS sequence"/>
</dbReference>
<dbReference type="RefSeq" id="WP_305005669.1">
    <property type="nucleotide sequence ID" value="NZ_JAUQSY010000003.1"/>
</dbReference>